<gene>
    <name evidence="3" type="ORF">GCM10017621_00340</name>
</gene>
<evidence type="ECO:0000256" key="1">
    <source>
        <dbReference type="SAM" id="MobiDB-lite"/>
    </source>
</evidence>
<dbReference type="EMBL" id="BSFE01000001">
    <property type="protein sequence ID" value="GLK50526.1"/>
    <property type="molecule type" value="Genomic_DNA"/>
</dbReference>
<keyword evidence="2" id="KW-0812">Transmembrane</keyword>
<keyword evidence="2" id="KW-0472">Membrane</keyword>
<dbReference type="RefSeq" id="WP_271184927.1">
    <property type="nucleotide sequence ID" value="NZ_BSFE01000001.1"/>
</dbReference>
<reference evidence="3" key="2">
    <citation type="submission" date="2023-01" db="EMBL/GenBank/DDBJ databases">
        <authorList>
            <person name="Sun Q."/>
            <person name="Evtushenko L."/>
        </authorList>
    </citation>
    <scope>NUCLEOTIDE SEQUENCE</scope>
    <source>
        <strain evidence="3">VKM B-1513</strain>
    </source>
</reference>
<comment type="caution">
    <text evidence="3">The sequence shown here is derived from an EMBL/GenBank/DDBJ whole genome shotgun (WGS) entry which is preliminary data.</text>
</comment>
<feature type="compositionally biased region" description="Polar residues" evidence="1">
    <location>
        <begin position="76"/>
        <end position="92"/>
    </location>
</feature>
<evidence type="ECO:0008006" key="5">
    <source>
        <dbReference type="Google" id="ProtNLM"/>
    </source>
</evidence>
<evidence type="ECO:0000313" key="4">
    <source>
        <dbReference type="Proteomes" id="UP001143486"/>
    </source>
</evidence>
<feature type="compositionally biased region" description="Low complexity" evidence="1">
    <location>
        <begin position="99"/>
        <end position="123"/>
    </location>
</feature>
<organism evidence="3 4">
    <name type="scientific">Maricaulis virginensis</name>
    <dbReference type="NCBI Taxonomy" id="144022"/>
    <lineage>
        <taxon>Bacteria</taxon>
        <taxon>Pseudomonadati</taxon>
        <taxon>Pseudomonadota</taxon>
        <taxon>Alphaproteobacteria</taxon>
        <taxon>Maricaulales</taxon>
        <taxon>Maricaulaceae</taxon>
        <taxon>Maricaulis</taxon>
    </lineage>
</organism>
<name>A0A9W6IK85_9PROT</name>
<evidence type="ECO:0000256" key="2">
    <source>
        <dbReference type="SAM" id="Phobius"/>
    </source>
</evidence>
<dbReference type="AlphaFoldDB" id="A0A9W6IK85"/>
<feature type="region of interest" description="Disordered" evidence="1">
    <location>
        <begin position="72"/>
        <end position="124"/>
    </location>
</feature>
<protein>
    <recommendedName>
        <fullName evidence="5">Transmembrane anchor protein</fullName>
    </recommendedName>
</protein>
<accession>A0A9W6IK85</accession>
<proteinExistence type="predicted"/>
<reference evidence="3" key="1">
    <citation type="journal article" date="2014" name="Int. J. Syst. Evol. Microbiol.">
        <title>Complete genome sequence of Corynebacterium casei LMG S-19264T (=DSM 44701T), isolated from a smear-ripened cheese.</title>
        <authorList>
            <consortium name="US DOE Joint Genome Institute (JGI-PGF)"/>
            <person name="Walter F."/>
            <person name="Albersmeier A."/>
            <person name="Kalinowski J."/>
            <person name="Ruckert C."/>
        </authorList>
    </citation>
    <scope>NUCLEOTIDE SEQUENCE</scope>
    <source>
        <strain evidence="3">VKM B-1513</strain>
    </source>
</reference>
<dbReference type="Proteomes" id="UP001143486">
    <property type="component" value="Unassembled WGS sequence"/>
</dbReference>
<evidence type="ECO:0000313" key="3">
    <source>
        <dbReference type="EMBL" id="GLK50526.1"/>
    </source>
</evidence>
<keyword evidence="4" id="KW-1185">Reference proteome</keyword>
<sequence>MFNSQLPSRDDLPSSESLLKSTLVALLAAIVILVTIVLPAEYGIDPTRIGRVLGLTQMGAIKMQLAEEAAADREASTAQTDAPASQEATVSSAAAIPQDTPVETTVPEEAAPADEAPAEPAAPEWRDTISITLQPGEATEVKLTMRQGEVAIYEWTTDQAGLNSDLHGDNPQDAFISYRQGRNEPGDSGEFTAEFDGAHGWFWRNRSEVAVTVTLRTRGAYSEFNRLF</sequence>
<feature type="transmembrane region" description="Helical" evidence="2">
    <location>
        <begin position="23"/>
        <end position="44"/>
    </location>
</feature>
<keyword evidence="2" id="KW-1133">Transmembrane helix</keyword>